<reference evidence="4" key="3">
    <citation type="submission" date="2020-10" db="UniProtKB">
        <authorList>
            <consortium name="WormBaseParasite"/>
        </authorList>
    </citation>
    <scope>IDENTIFICATION</scope>
</reference>
<dbReference type="EMBL" id="LK028581">
    <property type="protein sequence ID" value="CDS20455.1"/>
    <property type="molecule type" value="Genomic_DNA"/>
</dbReference>
<organism evidence="2">
    <name type="scientific">Echinococcus granulosus</name>
    <name type="common">Hydatid tapeworm</name>
    <dbReference type="NCBI Taxonomy" id="6210"/>
    <lineage>
        <taxon>Eukaryota</taxon>
        <taxon>Metazoa</taxon>
        <taxon>Spiralia</taxon>
        <taxon>Lophotrochozoa</taxon>
        <taxon>Platyhelminthes</taxon>
        <taxon>Cestoda</taxon>
        <taxon>Eucestoda</taxon>
        <taxon>Cyclophyllidea</taxon>
        <taxon>Taeniidae</taxon>
        <taxon>Echinococcus</taxon>
        <taxon>Echinococcus granulosus group</taxon>
    </lineage>
</organism>
<evidence type="ECO:0000313" key="3">
    <source>
        <dbReference type="Proteomes" id="UP000492820"/>
    </source>
</evidence>
<protein>
    <submittedName>
        <fullName evidence="2 4">Expressed protein</fullName>
    </submittedName>
</protein>
<evidence type="ECO:0000313" key="2">
    <source>
        <dbReference type="EMBL" id="CDS20455.1"/>
    </source>
</evidence>
<feature type="transmembrane region" description="Helical" evidence="1">
    <location>
        <begin position="37"/>
        <end position="61"/>
    </location>
</feature>
<keyword evidence="1" id="KW-0472">Membrane</keyword>
<reference evidence="2" key="2">
    <citation type="submission" date="2014-06" db="EMBL/GenBank/DDBJ databases">
        <authorList>
            <person name="Aslett M."/>
        </authorList>
    </citation>
    <scope>NUCLEOTIDE SEQUENCE</scope>
</reference>
<dbReference type="AlphaFoldDB" id="A0A068WS40"/>
<reference evidence="2 3" key="1">
    <citation type="journal article" date="2013" name="Nature">
        <title>The genomes of four tapeworm species reveal adaptations to parasitism.</title>
        <authorList>
            <person name="Tsai I.J."/>
            <person name="Zarowiecki M."/>
            <person name="Holroyd N."/>
            <person name="Garciarrubio A."/>
            <person name="Sanchez-Flores A."/>
            <person name="Brooks K.L."/>
            <person name="Tracey A."/>
            <person name="Bobes R.J."/>
            <person name="Fragoso G."/>
            <person name="Sciutto E."/>
            <person name="Aslett M."/>
            <person name="Beasley H."/>
            <person name="Bennett H.M."/>
            <person name="Cai J."/>
            <person name="Camicia F."/>
            <person name="Clark R."/>
            <person name="Cucher M."/>
            <person name="De Silva N."/>
            <person name="Day T.A."/>
            <person name="Deplazes P."/>
            <person name="Estrada K."/>
            <person name="Fernandez C."/>
            <person name="Holland P.W."/>
            <person name="Hou J."/>
            <person name="Hu S."/>
            <person name="Huckvale T."/>
            <person name="Hung S.S."/>
            <person name="Kamenetzky L."/>
            <person name="Keane J.A."/>
            <person name="Kiss F."/>
            <person name="Koziol U."/>
            <person name="Lambert O."/>
            <person name="Liu K."/>
            <person name="Luo X."/>
            <person name="Luo Y."/>
            <person name="Macchiaroli N."/>
            <person name="Nichol S."/>
            <person name="Paps J."/>
            <person name="Parkinson J."/>
            <person name="Pouchkina-Stantcheva N."/>
            <person name="Riddiford N."/>
            <person name="Rosenzvit M."/>
            <person name="Salinas G."/>
            <person name="Wasmuth J.D."/>
            <person name="Zamanian M."/>
            <person name="Zheng Y."/>
            <person name="Cai X."/>
            <person name="Soberon X."/>
            <person name="Olson P.D."/>
            <person name="Laclette J.P."/>
            <person name="Brehm K."/>
            <person name="Berriman M."/>
            <person name="Garciarrubio A."/>
            <person name="Bobes R.J."/>
            <person name="Fragoso G."/>
            <person name="Sanchez-Flores A."/>
            <person name="Estrada K."/>
            <person name="Cevallos M.A."/>
            <person name="Morett E."/>
            <person name="Gonzalez V."/>
            <person name="Portillo T."/>
            <person name="Ochoa-Leyva A."/>
            <person name="Jose M.V."/>
            <person name="Sciutto E."/>
            <person name="Landa A."/>
            <person name="Jimenez L."/>
            <person name="Valdes V."/>
            <person name="Carrero J.C."/>
            <person name="Larralde C."/>
            <person name="Morales-Montor J."/>
            <person name="Limon-Lason J."/>
            <person name="Soberon X."/>
            <person name="Laclette J.P."/>
        </authorList>
    </citation>
    <scope>NUCLEOTIDE SEQUENCE [LARGE SCALE GENOMIC DNA]</scope>
</reference>
<gene>
    <name evidence="2" type="ORF">EgrG_001111600</name>
</gene>
<name>A0A068WS40_ECHGR</name>
<dbReference type="WBParaSite" id="EgrG_001111600">
    <property type="protein sequence ID" value="EgrG_001111600"/>
    <property type="gene ID" value="EgrG_001111600"/>
</dbReference>
<dbReference type="Proteomes" id="UP000492820">
    <property type="component" value="Unassembled WGS sequence"/>
</dbReference>
<evidence type="ECO:0000256" key="1">
    <source>
        <dbReference type="SAM" id="Phobius"/>
    </source>
</evidence>
<accession>A0A068WS40</accession>
<keyword evidence="1" id="KW-1133">Transmembrane helix</keyword>
<proteinExistence type="predicted"/>
<keyword evidence="1" id="KW-0812">Transmembrane</keyword>
<evidence type="ECO:0000313" key="4">
    <source>
        <dbReference type="WBParaSite" id="EgrG_001111600"/>
    </source>
</evidence>
<sequence>MHQYRLLTSRSDGTFVEDYSDDGGALRVEERTKKYRFLIAPPIVLCFLLILTGIILIYQAFGLYIKSATFWKELYDAGKLIS</sequence>